<name>A0A1F6N9R0_9BACT</name>
<dbReference type="InterPro" id="IPR018520">
    <property type="entry name" value="UPP_synth-like_CS"/>
</dbReference>
<dbReference type="Gene3D" id="3.40.1180.10">
    <property type="entry name" value="Decaprenyl diphosphate synthase-like"/>
    <property type="match status" value="1"/>
</dbReference>
<dbReference type="GO" id="GO:0000287">
    <property type="term" value="F:magnesium ion binding"/>
    <property type="evidence" value="ECO:0007669"/>
    <property type="project" value="UniProtKB-UniRule"/>
</dbReference>
<keyword evidence="2" id="KW-0460">Magnesium</keyword>
<evidence type="ECO:0000256" key="2">
    <source>
        <dbReference type="HAMAP-Rule" id="MF_01139"/>
    </source>
</evidence>
<dbReference type="STRING" id="1798689.A3I29_02220"/>
<feature type="binding site" evidence="2">
    <location>
        <position position="63"/>
    </location>
    <ligand>
        <name>substrate</name>
    </ligand>
</feature>
<evidence type="ECO:0000256" key="1">
    <source>
        <dbReference type="ARBA" id="ARBA00022679"/>
    </source>
</evidence>
<comment type="caution">
    <text evidence="3">The sequence shown here is derived from an EMBL/GenBank/DDBJ whole genome shotgun (WGS) entry which is preliminary data.</text>
</comment>
<comment type="subunit">
    <text evidence="2">Homodimer.</text>
</comment>
<dbReference type="NCBIfam" id="TIGR00055">
    <property type="entry name" value="uppS"/>
    <property type="match status" value="1"/>
</dbReference>
<dbReference type="CDD" id="cd00475">
    <property type="entry name" value="Cis_IPPS"/>
    <property type="match status" value="1"/>
</dbReference>
<feature type="active site" description="Proton acceptor" evidence="2">
    <location>
        <position position="60"/>
    </location>
</feature>
<feature type="binding site" evidence="2">
    <location>
        <position position="195"/>
    </location>
    <ligand>
        <name>Mg(2+)</name>
        <dbReference type="ChEBI" id="CHEBI:18420"/>
    </ligand>
</feature>
<evidence type="ECO:0000313" key="4">
    <source>
        <dbReference type="Proteomes" id="UP000178726"/>
    </source>
</evidence>
<feature type="binding site" evidence="2">
    <location>
        <begin position="182"/>
        <end position="184"/>
    </location>
    <ligand>
        <name>substrate</name>
    </ligand>
</feature>
<dbReference type="SUPFAM" id="SSF64005">
    <property type="entry name" value="Undecaprenyl diphosphate synthase"/>
    <property type="match status" value="1"/>
</dbReference>
<feature type="active site" evidence="2">
    <location>
        <position position="12"/>
    </location>
</feature>
<dbReference type="Pfam" id="PF01255">
    <property type="entry name" value="Prenyltransf"/>
    <property type="match status" value="1"/>
</dbReference>
<feature type="binding site" evidence="2">
    <location>
        <begin position="13"/>
        <end position="16"/>
    </location>
    <ligand>
        <name>substrate</name>
    </ligand>
</feature>
<dbReference type="EC" id="2.5.1.-" evidence="2"/>
<accession>A0A1F6N9R0</accession>
<reference evidence="3 4" key="1">
    <citation type="journal article" date="2016" name="Nat. Commun.">
        <title>Thousands of microbial genomes shed light on interconnected biogeochemical processes in an aquifer system.</title>
        <authorList>
            <person name="Anantharaman K."/>
            <person name="Brown C.T."/>
            <person name="Hug L.A."/>
            <person name="Sharon I."/>
            <person name="Castelle C.J."/>
            <person name="Probst A.J."/>
            <person name="Thomas B.C."/>
            <person name="Singh A."/>
            <person name="Wilkins M.J."/>
            <person name="Karaoz U."/>
            <person name="Brodie E.L."/>
            <person name="Williams K.H."/>
            <person name="Hubbard S.S."/>
            <person name="Banfield J.F."/>
        </authorList>
    </citation>
    <scope>NUCLEOTIDE SEQUENCE [LARGE SCALE GENOMIC DNA]</scope>
</reference>
<sequence length="227" mass="25876">MSVPQHVGVIVDGNRRWAKAKGLPTLEGHEAGYRRVKELARWLFSRGVKLASFYLFSRENWHRSKEGVAYLMRLLEQGLARDVKEFKRDAIRLLFAGGREQLPPRLRELMRQATEETKQGTAGTVCACINYGGQQEIVEAVQRLAASGRELSELSADELKGAMTTAELPPCDLIIRTSGEQRLSNFLLWESAYAELYFTPTFFPDFNEVELDKALAWFSDRQRRFGT</sequence>
<dbReference type="InterPro" id="IPR036424">
    <property type="entry name" value="UPP_synth-like_sf"/>
</dbReference>
<dbReference type="HAMAP" id="MF_01139">
    <property type="entry name" value="ISPT"/>
    <property type="match status" value="1"/>
</dbReference>
<protein>
    <recommendedName>
        <fullName evidence="2">Isoprenyl transferase</fullName>
        <ecNumber evidence="2">2.5.1.-</ecNumber>
    </recommendedName>
</protein>
<keyword evidence="1 2" id="KW-0808">Transferase</keyword>
<comment type="cofactor">
    <cofactor evidence="2">
        <name>Mg(2+)</name>
        <dbReference type="ChEBI" id="CHEBI:18420"/>
    </cofactor>
    <text evidence="2">Binds 2 magnesium ions per subunit.</text>
</comment>
<feature type="binding site" evidence="2">
    <location>
        <position position="176"/>
    </location>
    <ligand>
        <name>substrate</name>
    </ligand>
</feature>
<dbReference type="AlphaFoldDB" id="A0A1F6N9R0"/>
<feature type="binding site" evidence="2">
    <location>
        <begin position="57"/>
        <end position="59"/>
    </location>
    <ligand>
        <name>substrate</name>
    </ligand>
</feature>
<evidence type="ECO:0000313" key="3">
    <source>
        <dbReference type="EMBL" id="OGH80672.1"/>
    </source>
</evidence>
<comment type="similarity">
    <text evidence="2">Belongs to the UPP synthase family.</text>
</comment>
<dbReference type="PANTHER" id="PTHR10291:SF0">
    <property type="entry name" value="DEHYDRODOLICHYL DIPHOSPHATE SYNTHASE 2"/>
    <property type="match status" value="1"/>
</dbReference>
<feature type="binding site" evidence="2">
    <location>
        <position position="61"/>
    </location>
    <ligand>
        <name>substrate</name>
    </ligand>
</feature>
<proteinExistence type="inferred from homology"/>
<organism evidence="3 4">
    <name type="scientific">Candidatus Magasanikbacteria bacterium RIFCSPLOWO2_02_FULL_44_11</name>
    <dbReference type="NCBI Taxonomy" id="1798689"/>
    <lineage>
        <taxon>Bacteria</taxon>
        <taxon>Candidatus Magasanikiibacteriota</taxon>
    </lineage>
</organism>
<dbReference type="InterPro" id="IPR001441">
    <property type="entry name" value="UPP_synth-like"/>
</dbReference>
<dbReference type="GO" id="GO:0045547">
    <property type="term" value="F:ditrans,polycis-polyprenyl diphosphate synthase [(2E,6E)-farnesyl diphosphate specific] activity"/>
    <property type="evidence" value="ECO:0007669"/>
    <property type="project" value="TreeGrafter"/>
</dbReference>
<comment type="caution">
    <text evidence="2">Lacks conserved residue(s) required for the propagation of feature annotation.</text>
</comment>
<comment type="function">
    <text evidence="2">Catalyzes the condensation of isopentenyl diphosphate (IPP) with allylic pyrophosphates generating different type of terpenoids.</text>
</comment>
<dbReference type="Proteomes" id="UP000178726">
    <property type="component" value="Unassembled WGS sequence"/>
</dbReference>
<feature type="binding site" evidence="2">
    <location>
        <position position="29"/>
    </location>
    <ligand>
        <name>substrate</name>
    </ligand>
</feature>
<dbReference type="GO" id="GO:0016094">
    <property type="term" value="P:polyprenol biosynthetic process"/>
    <property type="evidence" value="ECO:0007669"/>
    <property type="project" value="TreeGrafter"/>
</dbReference>
<gene>
    <name evidence="3" type="ORF">A3I29_02220</name>
</gene>
<dbReference type="PANTHER" id="PTHR10291">
    <property type="entry name" value="DEHYDRODOLICHYL DIPHOSPHATE SYNTHASE FAMILY MEMBER"/>
    <property type="match status" value="1"/>
</dbReference>
<dbReference type="PROSITE" id="PS01066">
    <property type="entry name" value="UPP_SYNTHASE"/>
    <property type="match status" value="1"/>
</dbReference>
<feature type="binding site" evidence="2">
    <location>
        <position position="17"/>
    </location>
    <ligand>
        <name>substrate</name>
    </ligand>
</feature>
<keyword evidence="2" id="KW-0479">Metal-binding</keyword>
<feature type="binding site" evidence="2">
    <location>
        <position position="12"/>
    </location>
    <ligand>
        <name>Mg(2+)</name>
        <dbReference type="ChEBI" id="CHEBI:18420"/>
    </ligand>
</feature>
<dbReference type="EMBL" id="MFQK01000036">
    <property type="protein sequence ID" value="OGH80672.1"/>
    <property type="molecule type" value="Genomic_DNA"/>
</dbReference>